<dbReference type="InterPro" id="IPR019238">
    <property type="entry name" value="AbiEi_2"/>
</dbReference>
<dbReference type="RefSeq" id="WP_019941335.1">
    <property type="nucleotide sequence ID" value="NZ_BMLI01000002.1"/>
</dbReference>
<evidence type="ECO:0000313" key="1">
    <source>
        <dbReference type="EMBL" id="GGN06451.1"/>
    </source>
</evidence>
<organism evidence="1 2">
    <name type="scientific">Dyadobacter beijingensis</name>
    <dbReference type="NCBI Taxonomy" id="365489"/>
    <lineage>
        <taxon>Bacteria</taxon>
        <taxon>Pseudomonadati</taxon>
        <taxon>Bacteroidota</taxon>
        <taxon>Cytophagia</taxon>
        <taxon>Cytophagales</taxon>
        <taxon>Spirosomataceae</taxon>
        <taxon>Dyadobacter</taxon>
    </lineage>
</organism>
<proteinExistence type="predicted"/>
<protein>
    <submittedName>
        <fullName evidence="1">Uncharacterized protein</fullName>
    </submittedName>
</protein>
<accession>A0ABQ2IBW3</accession>
<name>A0ABQ2IBW3_9BACT</name>
<sequence>MNIMLREQEIAEQALANLKAHTGIEGKWLKEDFQFDTGIDGEVLLHLNGNQLRFKVEIKREFREYQMNSLVEQAARYSPLLLIADKLYPAQKAGLREHRISYLDAAGNTYLSHGDILLWIEGQKGVYNGIGAVRTNRAFTKAGLKVVFALLQNPDAINYSYRDLASLAGVALGTINEAMTALKEAGYLLRVNKNRLMLDNKKQLLEHWLVGYGNVLKPTLLVGDYQMRDTINWKRASLPQGALWGGEPAGDLVTGHLSPEQWTIYVGVGKSEVAKALHLIPKQGGNLRLFKKFWTDAASNTQHITTPDLITYADLLLTGDQRCIETATLIYQQKLSNTFDV</sequence>
<comment type="caution">
    <text evidence="1">The sequence shown here is derived from an EMBL/GenBank/DDBJ whole genome shotgun (WGS) entry which is preliminary data.</text>
</comment>
<dbReference type="Proteomes" id="UP000632339">
    <property type="component" value="Unassembled WGS sequence"/>
</dbReference>
<gene>
    <name evidence="1" type="ORF">GCM10010967_47140</name>
</gene>
<dbReference type="SUPFAM" id="SSF46785">
    <property type="entry name" value="Winged helix' DNA-binding domain"/>
    <property type="match status" value="1"/>
</dbReference>
<dbReference type="EMBL" id="BMLI01000002">
    <property type="protein sequence ID" value="GGN06451.1"/>
    <property type="molecule type" value="Genomic_DNA"/>
</dbReference>
<dbReference type="InterPro" id="IPR036390">
    <property type="entry name" value="WH_DNA-bd_sf"/>
</dbReference>
<evidence type="ECO:0000313" key="2">
    <source>
        <dbReference type="Proteomes" id="UP000632339"/>
    </source>
</evidence>
<reference evidence="2" key="1">
    <citation type="journal article" date="2019" name="Int. J. Syst. Evol. Microbiol.">
        <title>The Global Catalogue of Microorganisms (GCM) 10K type strain sequencing project: providing services to taxonomists for standard genome sequencing and annotation.</title>
        <authorList>
            <consortium name="The Broad Institute Genomics Platform"/>
            <consortium name="The Broad Institute Genome Sequencing Center for Infectious Disease"/>
            <person name="Wu L."/>
            <person name="Ma J."/>
        </authorList>
    </citation>
    <scope>NUCLEOTIDE SEQUENCE [LARGE SCALE GENOMIC DNA]</scope>
    <source>
        <strain evidence="2">CGMCC 1.6375</strain>
    </source>
</reference>
<dbReference type="Pfam" id="PF09952">
    <property type="entry name" value="AbiEi_2"/>
    <property type="match status" value="1"/>
</dbReference>
<keyword evidence="2" id="KW-1185">Reference proteome</keyword>